<evidence type="ECO:0000313" key="4">
    <source>
        <dbReference type="EMBL" id="MXR20264.1"/>
    </source>
</evidence>
<dbReference type="AlphaFoldDB" id="A0A6B0SET6"/>
<evidence type="ECO:0000256" key="1">
    <source>
        <dbReference type="ARBA" id="ARBA00022801"/>
    </source>
</evidence>
<evidence type="ECO:0000313" key="5">
    <source>
        <dbReference type="Proteomes" id="UP000471521"/>
    </source>
</evidence>
<dbReference type="PROSITE" id="PS01046">
    <property type="entry name" value="LON_SER"/>
    <property type="match status" value="1"/>
</dbReference>
<evidence type="ECO:0000256" key="2">
    <source>
        <dbReference type="ARBA" id="ARBA00022825"/>
    </source>
</evidence>
<keyword evidence="2" id="KW-0720">Serine protease</keyword>
<proteinExistence type="predicted"/>
<sequence>MHDTSLDGLDFVERRNGSAIFDWRVTDGPSAGVAIPTAVATVLDTDAVSLPPLARTIDPEQLHTLLVEGADVRITFSYQGCEVVVDAVGRLRVVE</sequence>
<comment type="caution">
    <text evidence="4">The sequence shown here is derived from an EMBL/GenBank/DDBJ whole genome shotgun (WGS) entry which is preliminary data.</text>
</comment>
<dbReference type="GO" id="GO:0004252">
    <property type="term" value="F:serine-type endopeptidase activity"/>
    <property type="evidence" value="ECO:0007669"/>
    <property type="project" value="InterPro"/>
</dbReference>
<feature type="domain" description="Halobacterial output" evidence="3">
    <location>
        <begin position="30"/>
        <end position="94"/>
    </location>
</feature>
<name>A0A6B0SET6_9EURY</name>
<reference evidence="4 5" key="1">
    <citation type="submission" date="2019-12" db="EMBL/GenBank/DDBJ databases">
        <title>Isolation and characterization of three novel carbon monoxide-oxidizing members of Halobacteria from salione crusts and soils.</title>
        <authorList>
            <person name="Myers M.R."/>
            <person name="King G.M."/>
        </authorList>
    </citation>
    <scope>NUCLEOTIDE SEQUENCE [LARGE SCALE GENOMIC DNA]</scope>
    <source>
        <strain evidence="4 5">PCN9</strain>
    </source>
</reference>
<dbReference type="EMBL" id="WUUU01000035">
    <property type="protein sequence ID" value="MXR20264.1"/>
    <property type="molecule type" value="Genomic_DNA"/>
</dbReference>
<accession>A0A6B0SET6</accession>
<dbReference type="InterPro" id="IPR008268">
    <property type="entry name" value="Peptidase_S16_AS"/>
</dbReference>
<keyword evidence="2" id="KW-0645">Protease</keyword>
<dbReference type="Proteomes" id="UP000471521">
    <property type="component" value="Unassembled WGS sequence"/>
</dbReference>
<organism evidence="4 5">
    <name type="scientific">Halobacterium bonnevillei</name>
    <dbReference type="NCBI Taxonomy" id="2692200"/>
    <lineage>
        <taxon>Archaea</taxon>
        <taxon>Methanobacteriati</taxon>
        <taxon>Methanobacteriota</taxon>
        <taxon>Stenosarchaea group</taxon>
        <taxon>Halobacteria</taxon>
        <taxon>Halobacteriales</taxon>
        <taxon>Halobacteriaceae</taxon>
        <taxon>Halobacterium</taxon>
    </lineage>
</organism>
<dbReference type="Pfam" id="PF18545">
    <property type="entry name" value="HalOD1"/>
    <property type="match status" value="1"/>
</dbReference>
<keyword evidence="1" id="KW-0378">Hydrolase</keyword>
<protein>
    <recommendedName>
        <fullName evidence="3">Halobacterial output domain-containing protein</fullName>
    </recommendedName>
</protein>
<dbReference type="GO" id="GO:0006508">
    <property type="term" value="P:proteolysis"/>
    <property type="evidence" value="ECO:0007669"/>
    <property type="project" value="InterPro"/>
</dbReference>
<dbReference type="GO" id="GO:0004176">
    <property type="term" value="F:ATP-dependent peptidase activity"/>
    <property type="evidence" value="ECO:0007669"/>
    <property type="project" value="InterPro"/>
</dbReference>
<dbReference type="InterPro" id="IPR040624">
    <property type="entry name" value="HalOD1"/>
</dbReference>
<gene>
    <name evidence="4" type="ORF">GRX66_06475</name>
</gene>
<evidence type="ECO:0000259" key="3">
    <source>
        <dbReference type="Pfam" id="PF18545"/>
    </source>
</evidence>
<keyword evidence="5" id="KW-1185">Reference proteome</keyword>